<dbReference type="Pfam" id="PF07727">
    <property type="entry name" value="RVT_2"/>
    <property type="match status" value="1"/>
</dbReference>
<keyword evidence="3" id="KW-1185">Reference proteome</keyword>
<dbReference type="CDD" id="cd09272">
    <property type="entry name" value="RNase_HI_RT_Ty1"/>
    <property type="match status" value="1"/>
</dbReference>
<reference evidence="2 3" key="1">
    <citation type="journal article" date="2023" name="Hortic Res">
        <title>The complete reference genome for grapevine (Vitis vinifera L.) genetics and breeding.</title>
        <authorList>
            <person name="Shi X."/>
            <person name="Cao S."/>
            <person name="Wang X."/>
            <person name="Huang S."/>
            <person name="Wang Y."/>
            <person name="Liu Z."/>
            <person name="Liu W."/>
            <person name="Leng X."/>
            <person name="Peng Y."/>
            <person name="Wang N."/>
            <person name="Wang Y."/>
            <person name="Ma Z."/>
            <person name="Xu X."/>
            <person name="Zhang F."/>
            <person name="Xue H."/>
            <person name="Zhong H."/>
            <person name="Wang Y."/>
            <person name="Zhang K."/>
            <person name="Velt A."/>
            <person name="Avia K."/>
            <person name="Holtgrawe D."/>
            <person name="Grimplet J."/>
            <person name="Matus J.T."/>
            <person name="Ware D."/>
            <person name="Wu X."/>
            <person name="Wang H."/>
            <person name="Liu C."/>
            <person name="Fang Y."/>
            <person name="Rustenholz C."/>
            <person name="Cheng Z."/>
            <person name="Xiao H."/>
            <person name="Zhou Y."/>
        </authorList>
    </citation>
    <scope>NUCLEOTIDE SEQUENCE [LARGE SCALE GENOMIC DNA]</scope>
    <source>
        <strain evidence="3">cv. Pinot noir / PN40024</strain>
        <tissue evidence="2">Leaf</tissue>
    </source>
</reference>
<dbReference type="PANTHER" id="PTHR11439:SF463">
    <property type="entry name" value="REVERSE TRANSCRIPTASE TY1_COPIA-TYPE DOMAIN-CONTAINING PROTEIN"/>
    <property type="match status" value="1"/>
</dbReference>
<organism evidence="2 3">
    <name type="scientific">Vitis vinifera</name>
    <name type="common">Grape</name>
    <dbReference type="NCBI Taxonomy" id="29760"/>
    <lineage>
        <taxon>Eukaryota</taxon>
        <taxon>Viridiplantae</taxon>
        <taxon>Streptophyta</taxon>
        <taxon>Embryophyta</taxon>
        <taxon>Tracheophyta</taxon>
        <taxon>Spermatophyta</taxon>
        <taxon>Magnoliopsida</taxon>
        <taxon>eudicotyledons</taxon>
        <taxon>Gunneridae</taxon>
        <taxon>Pentapetalae</taxon>
        <taxon>rosids</taxon>
        <taxon>Vitales</taxon>
        <taxon>Vitaceae</taxon>
        <taxon>Viteae</taxon>
        <taxon>Vitis</taxon>
    </lineage>
</organism>
<dbReference type="InterPro" id="IPR043502">
    <property type="entry name" value="DNA/RNA_pol_sf"/>
</dbReference>
<name>A0ABY9DV13_VITVI</name>
<dbReference type="InterPro" id="IPR013103">
    <property type="entry name" value="RVT_2"/>
</dbReference>
<evidence type="ECO:0000259" key="1">
    <source>
        <dbReference type="Pfam" id="PF07727"/>
    </source>
</evidence>
<accession>A0ABY9DV13</accession>
<protein>
    <recommendedName>
        <fullName evidence="1">Reverse transcriptase Ty1/copia-type domain-containing protein</fullName>
    </recommendedName>
</protein>
<proteinExistence type="predicted"/>
<dbReference type="Proteomes" id="UP001227230">
    <property type="component" value="Chromosome 18"/>
</dbReference>
<evidence type="ECO:0000313" key="3">
    <source>
        <dbReference type="Proteomes" id="UP001227230"/>
    </source>
</evidence>
<sequence length="529" mass="60153">MKEEIAAHMHWCVHQFDVKSAFLNGELVEEVYVSQPEGFIVPDKEEHVYRLKKALYGLKQAPRAWYSKIDSYFVENGFERSKSEPNLYLKRQGKNDLLIICLYVDDMIYMGSSSSLINEFKACMKKKFEMSDLGLLHFFLGLEVKQVEDGVFVSQRKYAVDLLKKFNMLNCKVVATPMNSNEKLQAEDGTERADARRFRSLVGGLIYLTHTRPDMAFAVGVISRFMHCPSKQHLGAAKRLLRYIAGTYDFRIWYGHVQEFKLVGYTDSDWAGCLEDRKSTSGYMFSLGSGAVCWSSKKQAVTALSSSEAEYTAATSSACQAVWLRRILVDINQEHEEPTVIYCDNKAAIAMTKNPAYHGRTKHVNIRVHFIRDLVVEGNVVLQYCNTNEQNRNCNPCNVHTLNELGKRPVQLCASTSRILGGSSGIIMRLWQCPNLRSFRFVSSLMPAGILRKLLLLRSNFFNEIKVEISLGIAASISLRSLRFKFVKDLKLKKLEGKRKPTPFELFLCNNQNEKSDPKEVGANILHPG</sequence>
<feature type="domain" description="Reverse transcriptase Ty1/copia-type" evidence="1">
    <location>
        <begin position="5"/>
        <end position="179"/>
    </location>
</feature>
<gene>
    <name evidence="2" type="ORF">VitviT2T_028712</name>
</gene>
<evidence type="ECO:0000313" key="2">
    <source>
        <dbReference type="EMBL" id="WKA11187.1"/>
    </source>
</evidence>
<dbReference type="SUPFAM" id="SSF56672">
    <property type="entry name" value="DNA/RNA polymerases"/>
    <property type="match status" value="1"/>
</dbReference>
<dbReference type="EMBL" id="CP126665">
    <property type="protein sequence ID" value="WKA11187.1"/>
    <property type="molecule type" value="Genomic_DNA"/>
</dbReference>
<dbReference type="PANTHER" id="PTHR11439">
    <property type="entry name" value="GAG-POL-RELATED RETROTRANSPOSON"/>
    <property type="match status" value="1"/>
</dbReference>